<evidence type="ECO:0000259" key="3">
    <source>
        <dbReference type="Pfam" id="PF12816"/>
    </source>
</evidence>
<dbReference type="Gene3D" id="2.130.10.10">
    <property type="entry name" value="YVTN repeat-like/Quinoprotein amine dehydrogenase"/>
    <property type="match status" value="1"/>
</dbReference>
<feature type="domain" description="Vacuolar protein sorting-associated protein 8 central" evidence="3">
    <location>
        <begin position="767"/>
        <end position="986"/>
    </location>
</feature>
<dbReference type="PANTHER" id="PTHR12616">
    <property type="entry name" value="VACUOLAR PROTEIN SORTING VPS41"/>
    <property type="match status" value="1"/>
</dbReference>
<dbReference type="InterPro" id="IPR001680">
    <property type="entry name" value="WD40_rpt"/>
</dbReference>
<dbReference type="GO" id="GO:0034058">
    <property type="term" value="P:endosomal vesicle fusion"/>
    <property type="evidence" value="ECO:0007669"/>
    <property type="project" value="TreeGrafter"/>
</dbReference>
<dbReference type="SMART" id="SM00320">
    <property type="entry name" value="WD40"/>
    <property type="match status" value="2"/>
</dbReference>
<protein>
    <recommendedName>
        <fullName evidence="7">Vacuolar protein sorting-associated protein 8 central domain-containing protein</fullName>
    </recommendedName>
</protein>
<dbReference type="SUPFAM" id="SSF50978">
    <property type="entry name" value="WD40 repeat-like"/>
    <property type="match status" value="1"/>
</dbReference>
<dbReference type="InterPro" id="IPR015943">
    <property type="entry name" value="WD40/YVTN_repeat-like_dom_sf"/>
</dbReference>
<comment type="similarity">
    <text evidence="1">Belongs to the VPS8 family.</text>
</comment>
<feature type="region of interest" description="Disordered" evidence="2">
    <location>
        <begin position="157"/>
        <end position="193"/>
    </location>
</feature>
<dbReference type="GO" id="GO:0005770">
    <property type="term" value="C:late endosome"/>
    <property type="evidence" value="ECO:0007669"/>
    <property type="project" value="TreeGrafter"/>
</dbReference>
<dbReference type="GO" id="GO:0006623">
    <property type="term" value="P:protein targeting to vacuole"/>
    <property type="evidence" value="ECO:0007669"/>
    <property type="project" value="InterPro"/>
</dbReference>
<evidence type="ECO:0000259" key="4">
    <source>
        <dbReference type="Pfam" id="PF25066"/>
    </source>
</evidence>
<feature type="region of interest" description="Disordered" evidence="2">
    <location>
        <begin position="36"/>
        <end position="55"/>
    </location>
</feature>
<accession>A0AAV2YYW9</accession>
<dbReference type="PANTHER" id="PTHR12616:SF8">
    <property type="entry name" value="VACUOLAR PROTEIN SORTING-ASSOCIATED PROTEIN 8 HOMOLOG"/>
    <property type="match status" value="1"/>
</dbReference>
<gene>
    <name evidence="5" type="ORF">N0F65_005196</name>
</gene>
<evidence type="ECO:0000256" key="1">
    <source>
        <dbReference type="ARBA" id="ARBA00009422"/>
    </source>
</evidence>
<feature type="compositionally biased region" description="Low complexity" evidence="2">
    <location>
        <begin position="101"/>
        <end position="120"/>
    </location>
</feature>
<evidence type="ECO:0000256" key="2">
    <source>
        <dbReference type="SAM" id="MobiDB-lite"/>
    </source>
</evidence>
<dbReference type="InterPro" id="IPR045111">
    <property type="entry name" value="Vps41/Vps8"/>
</dbReference>
<feature type="region of interest" description="Disordered" evidence="2">
    <location>
        <begin position="1644"/>
        <end position="1673"/>
    </location>
</feature>
<evidence type="ECO:0008006" key="7">
    <source>
        <dbReference type="Google" id="ProtNLM"/>
    </source>
</evidence>
<proteinExistence type="inferred from homology"/>
<dbReference type="InterPro" id="IPR025941">
    <property type="entry name" value="Vps8_central_dom"/>
</dbReference>
<dbReference type="Proteomes" id="UP001146120">
    <property type="component" value="Unassembled WGS sequence"/>
</dbReference>
<evidence type="ECO:0000313" key="6">
    <source>
        <dbReference type="Proteomes" id="UP001146120"/>
    </source>
</evidence>
<feature type="domain" description="VPS8-like TPR-like repeats" evidence="4">
    <location>
        <begin position="1440"/>
        <end position="1568"/>
    </location>
</feature>
<dbReference type="Pfam" id="PF23410">
    <property type="entry name" value="Beta-prop_VPS8"/>
    <property type="match status" value="1"/>
</dbReference>
<feature type="compositionally biased region" description="Gly residues" evidence="2">
    <location>
        <begin position="40"/>
        <end position="49"/>
    </location>
</feature>
<feature type="compositionally biased region" description="Basic residues" evidence="2">
    <location>
        <begin position="157"/>
        <end position="175"/>
    </location>
</feature>
<dbReference type="EMBL" id="DAKRPA010000085">
    <property type="protein sequence ID" value="DAZ99345.1"/>
    <property type="molecule type" value="Genomic_DNA"/>
</dbReference>
<dbReference type="InterPro" id="IPR059070">
    <property type="entry name" value="TPR_VPS8_2"/>
</dbReference>
<evidence type="ECO:0000313" key="5">
    <source>
        <dbReference type="EMBL" id="DAZ99345.1"/>
    </source>
</evidence>
<reference evidence="5" key="1">
    <citation type="submission" date="2022-11" db="EMBL/GenBank/DDBJ databases">
        <authorList>
            <person name="Morgan W.R."/>
            <person name="Tartar A."/>
        </authorList>
    </citation>
    <scope>NUCLEOTIDE SEQUENCE</scope>
    <source>
        <strain evidence="5">ARSEF 373</strain>
    </source>
</reference>
<feature type="compositionally biased region" description="Low complexity" evidence="2">
    <location>
        <begin position="1654"/>
        <end position="1666"/>
    </location>
</feature>
<reference evidence="5" key="2">
    <citation type="journal article" date="2023" name="Microbiol Resour">
        <title>Decontamination and Annotation of the Draft Genome Sequence of the Oomycete Lagenidium giganteum ARSEF 373.</title>
        <authorList>
            <person name="Morgan W.R."/>
            <person name="Tartar A."/>
        </authorList>
    </citation>
    <scope>NUCLEOTIDE SEQUENCE</scope>
    <source>
        <strain evidence="5">ARSEF 373</strain>
    </source>
</reference>
<feature type="compositionally biased region" description="Basic and acidic residues" evidence="2">
    <location>
        <begin position="994"/>
        <end position="1008"/>
    </location>
</feature>
<sequence>MNSTVESLLAESDDDDFGDIDVSAITLEDILREEEIAGKSGDGAGGNGNGASDADGDFLYSPATITISPVPGMEIVAASKPTGMTRLDRMKSGAEMNTPPGSSVASSLVTSTGSGSSGATQTRTPLEIAEMREKQLLSCVGVELISPLQVKRRLRVNARTRSANKPKKNKKKKKLALTGENSDANDKNGKAKPTGVVKVQAMEIISRQLQKNIEFKEYGPGSPTVVAIHSKFIAIGTSKGLVIIFDHFQNIRQVLGNTNEADSDGPVTAIDVSPGSDYLVCGYQSGRIVLLDMIKGTSLKAVSDAHENPVVSLRFLKDQKPVLVSVDTNGIVNKVNFSKMMGMVYVVDVDQIYDGVAGKILSISILPQSAGNAKISHLTDQYCLAAVSSDRVTFIIAIEPEVRVLYRWARPDDVSTEDPVLPSLSFAWISFPGSSRALAPVLARGWGKHVQFLEVVFPGGQNHSHARHGWPTFEEHDQIECNSDIMAIQWLGGQVVVYLTSHDEICVYDVMSRQELEIVDMSSLELVFASYRGKNARSFSNSFRGCDNILYLLGLKELQTARVQPWTQRIDSLVDEGEWLEALALALDHYEGLKVAAADRAERDRFPPVFFRNKQNDQCLVDILHMCQTNQRTGEKDDVFRHEDGAEEIRWTCGEDPYPSDIAKKLEETLQKARSGQVTKNYVPISVAERVADLLMEYVRLAIANAPSSSAATSSNLTKSGLKLDLAKSHYQMLAGVCIEYCATIGRTDLLFDEIFKRFRECDKTDVFVELLEPYILSEKLRNLSPEAMEEFVKHYSANRRLPQVEQCILHLNVKELDIDMIVKMCKEHELYSALIYIYNEGLHDYVTPIDILLEACTTDKPAAPKAPSPVRTGSKVSNLASAFGGSARSASSKTLVSSGDDELTGPRRRRLLGYKLLLYISYCLMGRTFPKGDRMTSQNVSKVRSDIFTHLFARQVEGNPTLYPRLVTLVDLDVKAFLSILAKVFDDPSVEFDGEKKDGRPSSRYDSARSAANGKCPSRLSMVLSLAEVVFGPGGTLDLSKSAFTSVEHGHFFMFEARLLSGGSIDPQEYADARAEAMGGGKGAESMMNSLMNFLALGPISLAAGGRTETTAAAQEEGFDREGRQAMLVRLLQKLKSESYNQAGLLESVIQEKMNRAAVILYKEKGEMSQTIASYLADSDHDFRMNAFAYIRHETDTLMDDDMENSTGSIDTTSGSQRRKEIEQAVLTHAPALMETDAYAFVVLILGQFPSMNNKVIQKFYSMGQSGAKLEYLYLKQLLTASSSKQDVNDEADAVKELLDRSKLRLADDPAVQERFVKLLCMFEPAGVFPYLESHDSYKVDACLRLCQENNITDAEAYLLERTGDVTGALTRILSSLEQKLKLLRPALRGYNAAAAASPDILTSSGALSRQQPDSVIESVPEGKDTLQTLEVALAMCQRNSLRNQDEQAEKLWFQLLDRLLRIQNTIKRHGSTKSTSRITARSGPGAQTAFQVALNELIRIILERMASSVSLKSILFKITNEHGKGEFGDFRPTIFGMLDTYNYEQNIYQTANGLISVDLFEHIILLKRAKSKCYAPPSNTCHYCNVLLSKPPFGMGHSGASGGEKWNLNTSMVMVMSGQTFHESCGKAWQQGVESTKIKPALTRAQSSSMNSDAGSVSGAGADAAPEDEVGARLQKKMPSTRRYLNRIKNARRASRRPVAPHVVLESLIREDAGRNKYLKSSRAVFSLKPDPEQANRVKKRISNRKPGSLPVNPVQKGSIRD</sequence>
<comment type="caution">
    <text evidence="5">The sequence shown here is derived from an EMBL/GenBank/DDBJ whole genome shotgun (WGS) entry which is preliminary data.</text>
</comment>
<feature type="region of interest" description="Disordered" evidence="2">
    <location>
        <begin position="91"/>
        <end position="122"/>
    </location>
</feature>
<organism evidence="5 6">
    <name type="scientific">Lagenidium giganteum</name>
    <dbReference type="NCBI Taxonomy" id="4803"/>
    <lineage>
        <taxon>Eukaryota</taxon>
        <taxon>Sar</taxon>
        <taxon>Stramenopiles</taxon>
        <taxon>Oomycota</taxon>
        <taxon>Peronosporomycetes</taxon>
        <taxon>Pythiales</taxon>
        <taxon>Pythiaceae</taxon>
    </lineage>
</organism>
<dbReference type="Pfam" id="PF12816">
    <property type="entry name" value="TPR_Vps8"/>
    <property type="match status" value="1"/>
</dbReference>
<dbReference type="InterPro" id="IPR036322">
    <property type="entry name" value="WD40_repeat_dom_sf"/>
</dbReference>
<dbReference type="Pfam" id="PF25066">
    <property type="entry name" value="TPR_VPS8_2"/>
    <property type="match status" value="1"/>
</dbReference>
<name>A0AAV2YYW9_9STRA</name>
<feature type="region of interest" description="Disordered" evidence="2">
    <location>
        <begin position="1732"/>
        <end position="1764"/>
    </location>
</feature>
<keyword evidence="6" id="KW-1185">Reference proteome</keyword>
<dbReference type="GO" id="GO:0030897">
    <property type="term" value="C:HOPS complex"/>
    <property type="evidence" value="ECO:0007669"/>
    <property type="project" value="TreeGrafter"/>
</dbReference>
<feature type="region of interest" description="Disordered" evidence="2">
    <location>
        <begin position="993"/>
        <end position="1014"/>
    </location>
</feature>